<dbReference type="InterPro" id="IPR016035">
    <property type="entry name" value="Acyl_Trfase/lysoPLipase"/>
</dbReference>
<dbReference type="Proteomes" id="UP000249248">
    <property type="component" value="Unassembled WGS sequence"/>
</dbReference>
<feature type="active site" description="Proton acceptor" evidence="4">
    <location>
        <position position="205"/>
    </location>
</feature>
<dbReference type="RefSeq" id="WP_111064592.1">
    <property type="nucleotide sequence ID" value="NZ_JBHUCU010000001.1"/>
</dbReference>
<feature type="short sequence motif" description="DGA/G" evidence="4">
    <location>
        <begin position="205"/>
        <end position="207"/>
    </location>
</feature>
<dbReference type="SUPFAM" id="SSF52151">
    <property type="entry name" value="FabD/lysophospholipase-like"/>
    <property type="match status" value="1"/>
</dbReference>
<comment type="caution">
    <text evidence="6">The sequence shown here is derived from an EMBL/GenBank/DDBJ whole genome shotgun (WGS) entry which is preliminary data.</text>
</comment>
<evidence type="ECO:0000256" key="1">
    <source>
        <dbReference type="ARBA" id="ARBA00022801"/>
    </source>
</evidence>
<name>A0A2W1MVB3_9FLAO</name>
<dbReference type="InterPro" id="IPR002641">
    <property type="entry name" value="PNPLA_dom"/>
</dbReference>
<dbReference type="OrthoDB" id="9770965at2"/>
<dbReference type="PANTHER" id="PTHR14226">
    <property type="entry name" value="NEUROPATHY TARGET ESTERASE/SWISS CHEESE D.MELANOGASTER"/>
    <property type="match status" value="1"/>
</dbReference>
<keyword evidence="1 4" id="KW-0378">Hydrolase</keyword>
<feature type="short sequence motif" description="GXGXXG" evidence="4">
    <location>
        <begin position="27"/>
        <end position="32"/>
    </location>
</feature>
<reference evidence="6 7" key="1">
    <citation type="submission" date="2018-06" db="EMBL/GenBank/DDBJ databases">
        <title>The draft genome sequence of Crocinitomix sp. SM1701.</title>
        <authorList>
            <person name="Zhang X."/>
        </authorList>
    </citation>
    <scope>NUCLEOTIDE SEQUENCE [LARGE SCALE GENOMIC DNA]</scope>
    <source>
        <strain evidence="6 7">SM1701</strain>
    </source>
</reference>
<organism evidence="6 7">
    <name type="scientific">Putridiphycobacter roseus</name>
    <dbReference type="NCBI Taxonomy" id="2219161"/>
    <lineage>
        <taxon>Bacteria</taxon>
        <taxon>Pseudomonadati</taxon>
        <taxon>Bacteroidota</taxon>
        <taxon>Flavobacteriia</taxon>
        <taxon>Flavobacteriales</taxon>
        <taxon>Crocinitomicaceae</taxon>
        <taxon>Putridiphycobacter</taxon>
    </lineage>
</organism>
<feature type="active site" description="Nucleophile" evidence="4">
    <location>
        <position position="56"/>
    </location>
</feature>
<sequence>MKKMLSILLIFYSFFGMTQKIGLVFSGGGATGFAHIGVLKALEENNIPIDYITGTSAGALVGALYASGLSPLQIEAIAKSEKFFLMSQGLIEEEYKFYLHNADIDAELLSIKLSKDSIIQKSLPTNLLNSTYLDLELLHLLGVNPSATNNSFDSLFIPFRCIASDITTKESITFRKGSLNMAVRASMAYPFFLSPVKLDGRLLFDGGLYNNFPANSLLDEFNIDFIIGSNVSYNEPPPLDDDLMSQVRNLFSQHSNYNLPCENGVIISPDLGNIGTFDFDQIDSAIAIGYQAALLKVDSIKSQIFRIENKEDLKARRKKYLDKKIKFSFDAIETTGINANESAYINRKLMKLKKENGINYETLKYRYLKLYQSDYIHSFSPSIEAYKDSTQTLGLYVRKEKPLKASFGGHFSSRPVNTGFLKLSYNDFKITPVSVYANAYFGNFYGSIKTGLKLHLPTKNETYIEPMYSRSRWDYFTNFAIFFEDVQPSFLILDESFWGVKYNVEVATKGKLEFSFKNGVNNYEYYQSSDYLDNDTVDVTSMLFYSPGIKYTRNTFNRKSFESSGSLFEISSRYVHAIENTVPGSTSPNNISQDNTFRNWVYLDLKYVDYFLDYKNYRLGFYLEGYYAYKPNLHNYTVSKLSAQNFNPFPDAQTVYYEDYRSNEYAAIGLINIFTLKDKLDLRIEAYLFQPLKSMLNENGETSFSKPFASRFELASASLIYHSFVGPIRATVNYYGQQEKPLSLQLSYGYVLFNERSVK</sequence>
<dbReference type="PROSITE" id="PS51635">
    <property type="entry name" value="PNPLA"/>
    <property type="match status" value="1"/>
</dbReference>
<dbReference type="GO" id="GO:0016042">
    <property type="term" value="P:lipid catabolic process"/>
    <property type="evidence" value="ECO:0007669"/>
    <property type="project" value="UniProtKB-UniRule"/>
</dbReference>
<dbReference type="GO" id="GO:0016787">
    <property type="term" value="F:hydrolase activity"/>
    <property type="evidence" value="ECO:0007669"/>
    <property type="project" value="UniProtKB-UniRule"/>
</dbReference>
<dbReference type="Gene3D" id="3.40.1090.10">
    <property type="entry name" value="Cytosolic phospholipase A2 catalytic domain"/>
    <property type="match status" value="1"/>
</dbReference>
<accession>A0A2W1MVB3</accession>
<evidence type="ECO:0000313" key="7">
    <source>
        <dbReference type="Proteomes" id="UP000249248"/>
    </source>
</evidence>
<feature type="short sequence motif" description="GXSXG" evidence="4">
    <location>
        <begin position="54"/>
        <end position="58"/>
    </location>
</feature>
<evidence type="ECO:0000313" key="6">
    <source>
        <dbReference type="EMBL" id="PZE15757.1"/>
    </source>
</evidence>
<keyword evidence="7" id="KW-1185">Reference proteome</keyword>
<gene>
    <name evidence="6" type="ORF">DNU06_16400</name>
</gene>
<evidence type="ECO:0000256" key="4">
    <source>
        <dbReference type="PROSITE-ProRule" id="PRU01161"/>
    </source>
</evidence>
<feature type="domain" description="PNPLA" evidence="5">
    <location>
        <begin position="23"/>
        <end position="218"/>
    </location>
</feature>
<keyword evidence="3 4" id="KW-0443">Lipid metabolism</keyword>
<keyword evidence="2 4" id="KW-0442">Lipid degradation</keyword>
<dbReference type="AlphaFoldDB" id="A0A2W1MVB3"/>
<evidence type="ECO:0000256" key="2">
    <source>
        <dbReference type="ARBA" id="ARBA00022963"/>
    </source>
</evidence>
<dbReference type="InterPro" id="IPR050301">
    <property type="entry name" value="NTE"/>
</dbReference>
<evidence type="ECO:0000256" key="3">
    <source>
        <dbReference type="ARBA" id="ARBA00023098"/>
    </source>
</evidence>
<dbReference type="PANTHER" id="PTHR14226:SF29">
    <property type="entry name" value="NEUROPATHY TARGET ESTERASE SWS"/>
    <property type="match status" value="1"/>
</dbReference>
<dbReference type="Pfam" id="PF01734">
    <property type="entry name" value="Patatin"/>
    <property type="match status" value="1"/>
</dbReference>
<dbReference type="EMBL" id="QKSB01000017">
    <property type="protein sequence ID" value="PZE15757.1"/>
    <property type="molecule type" value="Genomic_DNA"/>
</dbReference>
<proteinExistence type="predicted"/>
<evidence type="ECO:0000259" key="5">
    <source>
        <dbReference type="PROSITE" id="PS51635"/>
    </source>
</evidence>
<dbReference type="CDD" id="cd07205">
    <property type="entry name" value="Pat_PNPLA6_PNPLA7_NTE1_like"/>
    <property type="match status" value="1"/>
</dbReference>
<protein>
    <recommendedName>
        <fullName evidence="5">PNPLA domain-containing protein</fullName>
    </recommendedName>
</protein>